<feature type="transmembrane region" description="Helical" evidence="2">
    <location>
        <begin position="92"/>
        <end position="112"/>
    </location>
</feature>
<keyword evidence="2" id="KW-0812">Transmembrane</keyword>
<feature type="non-terminal residue" evidence="4">
    <location>
        <position position="1"/>
    </location>
</feature>
<evidence type="ECO:0000256" key="1">
    <source>
        <dbReference type="SAM" id="MobiDB-lite"/>
    </source>
</evidence>
<organism evidence="4 5">
    <name type="scientific">Aphis craccivora</name>
    <name type="common">Cowpea aphid</name>
    <dbReference type="NCBI Taxonomy" id="307492"/>
    <lineage>
        <taxon>Eukaryota</taxon>
        <taxon>Metazoa</taxon>
        <taxon>Ecdysozoa</taxon>
        <taxon>Arthropoda</taxon>
        <taxon>Hexapoda</taxon>
        <taxon>Insecta</taxon>
        <taxon>Pterygota</taxon>
        <taxon>Neoptera</taxon>
        <taxon>Paraneoptera</taxon>
        <taxon>Hemiptera</taxon>
        <taxon>Sternorrhyncha</taxon>
        <taxon>Aphidomorpha</taxon>
        <taxon>Aphidoidea</taxon>
        <taxon>Aphididae</taxon>
        <taxon>Aphidini</taxon>
        <taxon>Aphis</taxon>
        <taxon>Aphis</taxon>
    </lineage>
</organism>
<feature type="transmembrane region" description="Helical" evidence="2">
    <location>
        <begin position="1179"/>
        <end position="1202"/>
    </location>
</feature>
<dbReference type="PANTHER" id="PTHR11161:SF71">
    <property type="entry name" value="NOSE RESISTANT-TO-FLUOXETINE PROTEIN N-TERMINAL DOMAIN-CONTAINING PROTEIN"/>
    <property type="match status" value="1"/>
</dbReference>
<feature type="domain" description="Nose resistant-to-fluoxetine protein N-terminal" evidence="3">
    <location>
        <begin position="611"/>
        <end position="765"/>
    </location>
</feature>
<reference evidence="4 5" key="1">
    <citation type="submission" date="2019-08" db="EMBL/GenBank/DDBJ databases">
        <title>Whole genome of Aphis craccivora.</title>
        <authorList>
            <person name="Voronova N.V."/>
            <person name="Shulinski R.S."/>
            <person name="Bandarenka Y.V."/>
            <person name="Zhorov D.G."/>
            <person name="Warner D."/>
        </authorList>
    </citation>
    <scope>NUCLEOTIDE SEQUENCE [LARGE SCALE GENOMIC DNA]</scope>
    <source>
        <strain evidence="4">180601</strain>
        <tissue evidence="4">Whole Body</tissue>
    </source>
</reference>
<name>A0A6G0Z292_APHCR</name>
<proteinExistence type="predicted"/>
<accession>A0A6G0Z292</accession>
<feature type="transmembrane region" description="Helical" evidence="2">
    <location>
        <begin position="1022"/>
        <end position="1041"/>
    </location>
</feature>
<feature type="transmembrane region" description="Helical" evidence="2">
    <location>
        <begin position="886"/>
        <end position="911"/>
    </location>
</feature>
<feature type="transmembrane region" description="Helical" evidence="2">
    <location>
        <begin position="1076"/>
        <end position="1092"/>
    </location>
</feature>
<comment type="caution">
    <text evidence="4">The sequence shown here is derived from an EMBL/GenBank/DDBJ whole genome shotgun (WGS) entry which is preliminary data.</text>
</comment>
<feature type="transmembrane region" description="Helical" evidence="2">
    <location>
        <begin position="995"/>
        <end position="1015"/>
    </location>
</feature>
<protein>
    <submittedName>
        <fullName evidence="4">Nose resistant to fluoxetine protein 6-like</fullName>
    </submittedName>
</protein>
<feature type="transmembrane region" description="Helical" evidence="2">
    <location>
        <begin position="154"/>
        <end position="174"/>
    </location>
</feature>
<gene>
    <name evidence="4" type="ORF">FWK35_00011896</name>
</gene>
<dbReference type="Pfam" id="PF01757">
    <property type="entry name" value="Acyl_transf_3"/>
    <property type="match status" value="1"/>
</dbReference>
<dbReference type="GO" id="GO:0016747">
    <property type="term" value="F:acyltransferase activity, transferring groups other than amino-acyl groups"/>
    <property type="evidence" value="ECO:0007669"/>
    <property type="project" value="InterPro"/>
</dbReference>
<evidence type="ECO:0000259" key="3">
    <source>
        <dbReference type="SMART" id="SM00703"/>
    </source>
</evidence>
<keyword evidence="5" id="KW-1185">Reference proteome</keyword>
<dbReference type="InterPro" id="IPR002656">
    <property type="entry name" value="Acyl_transf_3_dom"/>
</dbReference>
<feature type="compositionally biased region" description="Polar residues" evidence="1">
    <location>
        <begin position="509"/>
        <end position="522"/>
    </location>
</feature>
<feature type="region of interest" description="Disordered" evidence="1">
    <location>
        <begin position="499"/>
        <end position="526"/>
    </location>
</feature>
<evidence type="ECO:0000313" key="5">
    <source>
        <dbReference type="Proteomes" id="UP000478052"/>
    </source>
</evidence>
<feature type="transmembrane region" description="Helical" evidence="2">
    <location>
        <begin position="50"/>
        <end position="72"/>
    </location>
</feature>
<dbReference type="InterPro" id="IPR006621">
    <property type="entry name" value="Nose-resist-to-fluoxetine_N"/>
</dbReference>
<dbReference type="SMART" id="SM00703">
    <property type="entry name" value="NRF"/>
    <property type="match status" value="1"/>
</dbReference>
<evidence type="ECO:0000256" key="2">
    <source>
        <dbReference type="SAM" id="Phobius"/>
    </source>
</evidence>
<keyword evidence="2" id="KW-1133">Transmembrane helix</keyword>
<evidence type="ECO:0000313" key="4">
    <source>
        <dbReference type="EMBL" id="KAF0764508.1"/>
    </source>
</evidence>
<dbReference type="PANTHER" id="PTHR11161">
    <property type="entry name" value="O-ACYLTRANSFERASE"/>
    <property type="match status" value="1"/>
</dbReference>
<feature type="transmembrane region" description="Helical" evidence="2">
    <location>
        <begin position="20"/>
        <end position="38"/>
    </location>
</feature>
<feature type="transmembrane region" description="Helical" evidence="2">
    <location>
        <begin position="781"/>
        <end position="803"/>
    </location>
</feature>
<dbReference type="Proteomes" id="UP000478052">
    <property type="component" value="Unassembled WGS sequence"/>
</dbReference>
<keyword evidence="2" id="KW-0472">Membrane</keyword>
<dbReference type="Pfam" id="PF20146">
    <property type="entry name" value="NRF"/>
    <property type="match status" value="1"/>
</dbReference>
<dbReference type="EMBL" id="VUJU01001617">
    <property type="protein sequence ID" value="KAF0764508.1"/>
    <property type="molecule type" value="Genomic_DNA"/>
</dbReference>
<feature type="transmembrane region" description="Helical" evidence="2">
    <location>
        <begin position="1214"/>
        <end position="1235"/>
    </location>
</feature>
<feature type="transmembrane region" description="Helical" evidence="2">
    <location>
        <begin position="844"/>
        <end position="866"/>
    </location>
</feature>
<dbReference type="OrthoDB" id="10006435at2759"/>
<feature type="transmembrane region" description="Helical" evidence="2">
    <location>
        <begin position="1146"/>
        <end position="1172"/>
    </location>
</feature>
<dbReference type="InterPro" id="IPR052728">
    <property type="entry name" value="O2_lipid_transport_reg"/>
</dbReference>
<sequence length="1286" mass="146759">NIKNLRTTEHFQKVYIKSHYRITTYLVGLAAAFIYLRIKESKFKFSVESRVIGFMICLLLHIACYIVTGYLYLPGLTYNPWNHIMYFTFQRIVYSLTISYLLVVSSLSNFGYMNRELENNPVLTRAKVTNTSWTNKTRLVGYQYNRDARDQSNMYFCVSSFRSAACLIVLVLHLSCFMKNTSAAEFGFSLKPIKNVGLSATVSPDQTVFTKLPLVLGQIETKETVSQPEISFNLGGQPIIEKLPTPEVSVKLGGEQAIPKLPSLFDNPLKLDKNVELSEKVSPDQAILTKLPLVLDQIETNQTVSQPDISFNLGGQPIIEKLPTPEVSVKLGGEQVIEKLPSLLDNPLKLDKNIELSAKVSSDQNIFFTKMPLELDQIETKKNVAQPEISFNLGEQPIIEKLPTPEVSVKLGGELAIEKLPSLFDNPLNLTTRKSDEDEQSQTEVLYDVNDQSNTERPDLNVSYNVKSEPITTTTAEVSVGLGGELAIEKLPSLFDNPLNLTKSDENEQSQTEVSYDVNDQSNTEKPELNVSYNVKSEPTTTTTEPIESTSIANKVTEKQWIQRIQSAKSRSLALPLQNTTNKISTGKPILLGQIISNVLYGAPWLAPRTNSKCAQDMMLYNIHLQNLTLWAFKMLDATSKGPEGLVDANTFSFGNFDQCIESQSKILGISGGYTLVDIDFRPSYQLYPGFYDNDHSKDYEPFDQDKTTFEILKHNVQEAYVQRHKFQWGVCLPDTCQSEDVQKIVSNVLIPELNRHGLEGNVTIDPLLHTSKENVYKFTAGFFFVCAMYVLIGLLVIVGTLYDFIYLQYRPKSEHGPMKKFMKPFSLISNLERLMKPSETEEFSIINGFKVCAILQVIIGHRWFIELGNPQSNPNFTHWMIHNFWLGYFKCTIFLETFFVISGFLTFYLITKQLTEKKHLNFIPIMIYRWLRIFPVYGTLIATYIFVLPYLNSGPLWRMIIYRESERCQANWWTNVLFINNYVHTDELCIIPSWYLACDMHFFIVGTLLTYAIWKWRKQGLVILGACLTLSTVIPAYIILNENQRGTADITPQNLKDLSKERFYTEVYIKSHMRSMTYFVGILAGYVYMRLKEADYKLSLKSRIFWAPVVLMIGNVIYLSSGTFFTLKHQYVNYEHAIYFTIGRLVWSILISYGIIGHGLSGFGVCISGFLGHRVFHVLGKLVFCVYMYQEIIQLQTIGAIETPTYQSLTLIFWRFCGDATVAFMYAFAINVMIESPFDRFQKNVMKLFVGDAFSKSKPQQTINKNNSEIYEVYEVEVQVIQQQA</sequence>
<feature type="transmembrane region" description="Helical" evidence="2">
    <location>
        <begin position="1104"/>
        <end position="1126"/>
    </location>
</feature>
<feature type="transmembrane region" description="Helical" evidence="2">
    <location>
        <begin position="931"/>
        <end position="952"/>
    </location>
</feature>